<accession>A0A7S4A4R8</accession>
<reference evidence="2" key="1">
    <citation type="submission" date="2021-01" db="EMBL/GenBank/DDBJ databases">
        <authorList>
            <person name="Corre E."/>
            <person name="Pelletier E."/>
            <person name="Niang G."/>
            <person name="Scheremetjew M."/>
            <person name="Finn R."/>
            <person name="Kale V."/>
            <person name="Holt S."/>
            <person name="Cochrane G."/>
            <person name="Meng A."/>
            <person name="Brown T."/>
            <person name="Cohen L."/>
        </authorList>
    </citation>
    <scope>NUCLEOTIDE SEQUENCE</scope>
    <source>
        <strain evidence="2">CCMP1756</strain>
    </source>
</reference>
<dbReference type="InterPro" id="IPR036034">
    <property type="entry name" value="PDZ_sf"/>
</dbReference>
<evidence type="ECO:0000256" key="1">
    <source>
        <dbReference type="SAM" id="SignalP"/>
    </source>
</evidence>
<evidence type="ECO:0000313" key="2">
    <source>
        <dbReference type="EMBL" id="CAE0703518.1"/>
    </source>
</evidence>
<dbReference type="OrthoDB" id="273181at2759"/>
<dbReference type="EMBL" id="CAKKNE010000005">
    <property type="protein sequence ID" value="CAH0376785.1"/>
    <property type="molecule type" value="Genomic_DNA"/>
</dbReference>
<keyword evidence="1" id="KW-0732">Signal</keyword>
<gene>
    <name evidence="2" type="ORF">PCAL00307_LOCUS18965</name>
    <name evidence="3" type="ORF">PECAL_5P13770</name>
</gene>
<evidence type="ECO:0000313" key="4">
    <source>
        <dbReference type="Proteomes" id="UP000789595"/>
    </source>
</evidence>
<dbReference type="EMBL" id="HBIW01021973">
    <property type="protein sequence ID" value="CAE0703518.1"/>
    <property type="molecule type" value="Transcribed_RNA"/>
</dbReference>
<reference evidence="3" key="2">
    <citation type="submission" date="2021-11" db="EMBL/GenBank/DDBJ databases">
        <authorList>
            <consortium name="Genoscope - CEA"/>
            <person name="William W."/>
        </authorList>
    </citation>
    <scope>NUCLEOTIDE SEQUENCE</scope>
</reference>
<evidence type="ECO:0000313" key="3">
    <source>
        <dbReference type="EMBL" id="CAH0376785.1"/>
    </source>
</evidence>
<dbReference type="Proteomes" id="UP000789595">
    <property type="component" value="Unassembled WGS sequence"/>
</dbReference>
<organism evidence="2">
    <name type="scientific">Pelagomonas calceolata</name>
    <dbReference type="NCBI Taxonomy" id="35677"/>
    <lineage>
        <taxon>Eukaryota</taxon>
        <taxon>Sar</taxon>
        <taxon>Stramenopiles</taxon>
        <taxon>Ochrophyta</taxon>
        <taxon>Pelagophyceae</taxon>
        <taxon>Pelagomonadales</taxon>
        <taxon>Pelagomonadaceae</taxon>
        <taxon>Pelagomonas</taxon>
    </lineage>
</organism>
<sequence>MKTIVVLAATASVSSALGPLAPSVSARDMMPKKLGARWYTGYQTAYPNGAKDMPDAPPESTSATLGDHEPALFNFWKQIHEQSDVYEVALARPLGIVFEEIAPLGAAPAGVKVIEVSEGSNAEKAGCVAVGDVLVGVTGVRYPGSAYLGAAKPERDIFPAHEMNFDQVVEAIGSNEPPECDDVILRLRRAA</sequence>
<dbReference type="Gene3D" id="2.30.42.10">
    <property type="match status" value="1"/>
</dbReference>
<protein>
    <recommendedName>
        <fullName evidence="5">PDZ domain-containing protein</fullName>
    </recommendedName>
</protein>
<feature type="signal peptide" evidence="1">
    <location>
        <begin position="1"/>
        <end position="16"/>
    </location>
</feature>
<keyword evidence="4" id="KW-1185">Reference proteome</keyword>
<evidence type="ECO:0008006" key="5">
    <source>
        <dbReference type="Google" id="ProtNLM"/>
    </source>
</evidence>
<dbReference type="AlphaFoldDB" id="A0A7S4A4R8"/>
<proteinExistence type="predicted"/>
<dbReference type="SUPFAM" id="SSF50156">
    <property type="entry name" value="PDZ domain-like"/>
    <property type="match status" value="1"/>
</dbReference>
<feature type="chain" id="PRO_5036404025" description="PDZ domain-containing protein" evidence="1">
    <location>
        <begin position="17"/>
        <end position="191"/>
    </location>
</feature>
<name>A0A7S4A4R8_9STRA</name>